<reference evidence="7 8" key="1">
    <citation type="submission" date="2019-04" db="EMBL/GenBank/DDBJ databases">
        <authorList>
            <person name="Li Y."/>
            <person name="Wang J."/>
        </authorList>
    </citation>
    <scope>NUCLEOTIDE SEQUENCE [LARGE SCALE GENOMIC DNA]</scope>
    <source>
        <strain evidence="7 8">DSM 14668</strain>
    </source>
</reference>
<dbReference type="GO" id="GO:0046872">
    <property type="term" value="F:metal ion binding"/>
    <property type="evidence" value="ECO:0007669"/>
    <property type="project" value="UniProtKB-UniRule"/>
</dbReference>
<evidence type="ECO:0000256" key="2">
    <source>
        <dbReference type="ARBA" id="ARBA00011062"/>
    </source>
</evidence>
<accession>A0A4U1JGQ3</accession>
<dbReference type="NCBIfam" id="TIGR00087">
    <property type="entry name" value="surE"/>
    <property type="match status" value="1"/>
</dbReference>
<comment type="caution">
    <text evidence="7">The sequence shown here is derived from an EMBL/GenBank/DDBJ whole genome shotgun (WGS) entry which is preliminary data.</text>
</comment>
<dbReference type="InterPro" id="IPR030048">
    <property type="entry name" value="SurE"/>
</dbReference>
<evidence type="ECO:0000259" key="6">
    <source>
        <dbReference type="Pfam" id="PF01975"/>
    </source>
</evidence>
<dbReference type="InterPro" id="IPR036523">
    <property type="entry name" value="SurE-like_sf"/>
</dbReference>
<keyword evidence="8" id="KW-1185">Reference proteome</keyword>
<evidence type="ECO:0000256" key="1">
    <source>
        <dbReference type="ARBA" id="ARBA00000815"/>
    </source>
</evidence>
<keyword evidence="3 5" id="KW-0479">Metal-binding</keyword>
<dbReference type="Gene3D" id="3.40.1210.10">
    <property type="entry name" value="Survival protein SurE-like phosphatase/nucleotidase"/>
    <property type="match status" value="1"/>
</dbReference>
<feature type="binding site" evidence="5">
    <location>
        <position position="13"/>
    </location>
    <ligand>
        <name>a divalent metal cation</name>
        <dbReference type="ChEBI" id="CHEBI:60240"/>
    </ligand>
</feature>
<feature type="domain" description="Survival protein SurE-like phosphatase/nucleotidase" evidence="6">
    <location>
        <begin position="8"/>
        <end position="190"/>
    </location>
</feature>
<evidence type="ECO:0000256" key="5">
    <source>
        <dbReference type="HAMAP-Rule" id="MF_00060"/>
    </source>
</evidence>
<dbReference type="EC" id="3.1.3.5" evidence="5"/>
<evidence type="ECO:0000256" key="4">
    <source>
        <dbReference type="ARBA" id="ARBA00022801"/>
    </source>
</evidence>
<comment type="cofactor">
    <cofactor evidence="5">
        <name>a divalent metal cation</name>
        <dbReference type="ChEBI" id="CHEBI:60240"/>
    </cofactor>
    <text evidence="5">Binds 1 divalent metal cation per subunit.</text>
</comment>
<dbReference type="GO" id="GO:0000166">
    <property type="term" value="F:nucleotide binding"/>
    <property type="evidence" value="ECO:0007669"/>
    <property type="project" value="UniProtKB-KW"/>
</dbReference>
<feature type="binding site" evidence="5">
    <location>
        <position position="14"/>
    </location>
    <ligand>
        <name>a divalent metal cation</name>
        <dbReference type="ChEBI" id="CHEBI:60240"/>
    </ligand>
</feature>
<dbReference type="Proteomes" id="UP000309215">
    <property type="component" value="Unassembled WGS sequence"/>
</dbReference>
<comment type="subcellular location">
    <subcellularLocation>
        <location evidence="5">Cytoplasm</location>
    </subcellularLocation>
</comment>
<keyword evidence="4 5" id="KW-0378">Hydrolase</keyword>
<proteinExistence type="inferred from homology"/>
<evidence type="ECO:0000256" key="3">
    <source>
        <dbReference type="ARBA" id="ARBA00022723"/>
    </source>
</evidence>
<feature type="binding site" evidence="5">
    <location>
        <position position="99"/>
    </location>
    <ligand>
        <name>a divalent metal cation</name>
        <dbReference type="ChEBI" id="CHEBI:60240"/>
    </ligand>
</feature>
<dbReference type="AlphaFoldDB" id="A0A4U1JGQ3"/>
<name>A0A4U1JGQ3_9BACT</name>
<dbReference type="PANTHER" id="PTHR30457">
    <property type="entry name" value="5'-NUCLEOTIDASE SURE"/>
    <property type="match status" value="1"/>
</dbReference>
<comment type="function">
    <text evidence="5">Nucleotidase that shows phosphatase activity on nucleoside 5'-monophosphates.</text>
</comment>
<dbReference type="EMBL" id="SSMQ01000006">
    <property type="protein sequence ID" value="TKD10502.1"/>
    <property type="molecule type" value="Genomic_DNA"/>
</dbReference>
<sequence length="262" mass="28000">MEDSRPLILLSNDDGYAAENLRALHQALTPYGRVIVCAPEVNQSATSHSLSLHRPLRLRSVSEDVFAIDGTPADCVYVAMHSNSRVLPRKPDLVVSGMNHGLNLGVDVFYSGTVAAAREAAMRGVPAVAVSADAKADRAAAAALGARIAMETLAAFRRTPPARAPLFNVNVPPGNAWPVRATKLGARLYTESVIFREDPRGQEYLWIGGGGVRHDHVHGSDTEAFDEGAVGVTPLTQDLTSLDHRDLCMATCAAVSLRNREG</sequence>
<dbReference type="InterPro" id="IPR002828">
    <property type="entry name" value="SurE-like_Pase/nucleotidase"/>
</dbReference>
<dbReference type="GO" id="GO:0005737">
    <property type="term" value="C:cytoplasm"/>
    <property type="evidence" value="ECO:0007669"/>
    <property type="project" value="UniProtKB-SubCell"/>
</dbReference>
<dbReference type="HAMAP" id="MF_00060">
    <property type="entry name" value="SurE"/>
    <property type="match status" value="1"/>
</dbReference>
<dbReference type="GO" id="GO:0008253">
    <property type="term" value="F:5'-nucleotidase activity"/>
    <property type="evidence" value="ECO:0007669"/>
    <property type="project" value="UniProtKB-UniRule"/>
</dbReference>
<feature type="binding site" evidence="5">
    <location>
        <position position="44"/>
    </location>
    <ligand>
        <name>a divalent metal cation</name>
        <dbReference type="ChEBI" id="CHEBI:60240"/>
    </ligand>
</feature>
<dbReference type="RefSeq" id="WP_136928468.1">
    <property type="nucleotide sequence ID" value="NZ_SSMQ01000006.1"/>
</dbReference>
<dbReference type="NCBIfam" id="NF001490">
    <property type="entry name" value="PRK00346.1-4"/>
    <property type="match status" value="1"/>
</dbReference>
<dbReference type="OrthoDB" id="9780815at2"/>
<dbReference type="PANTHER" id="PTHR30457:SF0">
    <property type="entry name" value="PHOSPHATASE, PUTATIVE (AFU_ORTHOLOGUE AFUA_4G01070)-RELATED"/>
    <property type="match status" value="1"/>
</dbReference>
<keyword evidence="5" id="KW-0547">Nucleotide-binding</keyword>
<organism evidence="7 8">
    <name type="scientific">Polyangium fumosum</name>
    <dbReference type="NCBI Taxonomy" id="889272"/>
    <lineage>
        <taxon>Bacteria</taxon>
        <taxon>Pseudomonadati</taxon>
        <taxon>Myxococcota</taxon>
        <taxon>Polyangia</taxon>
        <taxon>Polyangiales</taxon>
        <taxon>Polyangiaceae</taxon>
        <taxon>Polyangium</taxon>
    </lineage>
</organism>
<protein>
    <recommendedName>
        <fullName evidence="5">5'-nucleotidase SurE</fullName>
        <ecNumber evidence="5">3.1.3.5</ecNumber>
    </recommendedName>
    <alternativeName>
        <fullName evidence="5">Nucleoside 5'-monophosphate phosphohydrolase</fullName>
    </alternativeName>
</protein>
<evidence type="ECO:0000313" key="8">
    <source>
        <dbReference type="Proteomes" id="UP000309215"/>
    </source>
</evidence>
<keyword evidence="5" id="KW-0963">Cytoplasm</keyword>
<evidence type="ECO:0000313" key="7">
    <source>
        <dbReference type="EMBL" id="TKD10502.1"/>
    </source>
</evidence>
<dbReference type="Pfam" id="PF01975">
    <property type="entry name" value="SurE"/>
    <property type="match status" value="1"/>
</dbReference>
<gene>
    <name evidence="5 7" type="primary">surE</name>
    <name evidence="7" type="ORF">E8A74_08650</name>
</gene>
<dbReference type="SUPFAM" id="SSF64167">
    <property type="entry name" value="SurE-like"/>
    <property type="match status" value="1"/>
</dbReference>
<comment type="catalytic activity">
    <reaction evidence="1 5">
        <text>a ribonucleoside 5'-phosphate + H2O = a ribonucleoside + phosphate</text>
        <dbReference type="Rhea" id="RHEA:12484"/>
        <dbReference type="ChEBI" id="CHEBI:15377"/>
        <dbReference type="ChEBI" id="CHEBI:18254"/>
        <dbReference type="ChEBI" id="CHEBI:43474"/>
        <dbReference type="ChEBI" id="CHEBI:58043"/>
        <dbReference type="EC" id="3.1.3.5"/>
    </reaction>
</comment>
<comment type="similarity">
    <text evidence="2 5">Belongs to the SurE nucleotidase family.</text>
</comment>